<evidence type="ECO:0000256" key="1">
    <source>
        <dbReference type="SAM" id="Phobius"/>
    </source>
</evidence>
<dbReference type="Pfam" id="PF11317">
    <property type="entry name" value="DUF3119"/>
    <property type="match status" value="1"/>
</dbReference>
<proteinExistence type="predicted"/>
<reference evidence="2 3" key="1">
    <citation type="submission" date="2023-01" db="EMBL/GenBank/DDBJ databases">
        <title>Novel diversity within Roseofilum (Cyanobacteria; Desertifilaceae) from marine benthic mats with descriptions of four novel species.</title>
        <authorList>
            <person name="Wang Y."/>
            <person name="Berthold D.E."/>
            <person name="Hu J."/>
            <person name="Lefler F.W."/>
            <person name="Laughinghouse H.D. IV."/>
        </authorList>
    </citation>
    <scope>NUCLEOTIDE SEQUENCE [LARGE SCALE GENOMIC DNA]</scope>
    <source>
        <strain evidence="2 3">BLCC-M91</strain>
    </source>
</reference>
<keyword evidence="3" id="KW-1185">Reference proteome</keyword>
<dbReference type="InterPro" id="IPR021467">
    <property type="entry name" value="DUF3119"/>
</dbReference>
<comment type="caution">
    <text evidence="2">The sequence shown here is derived from an EMBL/GenBank/DDBJ whole genome shotgun (WGS) entry which is preliminary data.</text>
</comment>
<keyword evidence="1" id="KW-0812">Transmembrane</keyword>
<keyword evidence="1" id="KW-1133">Transmembrane helix</keyword>
<sequence>MTSTPFSSSTSSPTLETVTLKPSYRIPLVLVLLSIPLGAVQIGLSVAIALFGLFLTLQTTTIRLTFTETALDVYRSGKPIRQFPYQEWENWEIFWDKLPILFYFKEVKSIHFLPIIFDYSTLKRCLEERCPRSR</sequence>
<organism evidence="2 3">
    <name type="scientific">Roseofilum halophilum BLCC-M91</name>
    <dbReference type="NCBI Taxonomy" id="3022259"/>
    <lineage>
        <taxon>Bacteria</taxon>
        <taxon>Bacillati</taxon>
        <taxon>Cyanobacteriota</taxon>
        <taxon>Cyanophyceae</taxon>
        <taxon>Desertifilales</taxon>
        <taxon>Desertifilaceae</taxon>
        <taxon>Roseofilum</taxon>
        <taxon>Roseofilum halophilum</taxon>
    </lineage>
</organism>
<dbReference type="PANTHER" id="PTHR35550">
    <property type="match status" value="1"/>
</dbReference>
<feature type="transmembrane region" description="Helical" evidence="1">
    <location>
        <begin position="28"/>
        <end position="55"/>
    </location>
</feature>
<gene>
    <name evidence="2" type="ORF">PJF56_00010</name>
</gene>
<protein>
    <submittedName>
        <fullName evidence="2">DUF3119 family protein</fullName>
    </submittedName>
</protein>
<evidence type="ECO:0000313" key="2">
    <source>
        <dbReference type="EMBL" id="MDJ1177241.1"/>
    </source>
</evidence>
<keyword evidence="1" id="KW-0472">Membrane</keyword>
<name>A0ABT7BDK3_9CYAN</name>
<dbReference type="Proteomes" id="UP001231370">
    <property type="component" value="Unassembled WGS sequence"/>
</dbReference>
<accession>A0ABT7BDK3</accession>
<dbReference type="EMBL" id="JAQPOK010000001">
    <property type="protein sequence ID" value="MDJ1177241.1"/>
    <property type="molecule type" value="Genomic_DNA"/>
</dbReference>
<evidence type="ECO:0000313" key="3">
    <source>
        <dbReference type="Proteomes" id="UP001231370"/>
    </source>
</evidence>
<dbReference type="RefSeq" id="WP_283760569.1">
    <property type="nucleotide sequence ID" value="NZ_JAQPOK010000001.1"/>
</dbReference>
<dbReference type="PANTHER" id="PTHR35550:SF2">
    <property type="entry name" value="OS05G0401200 PROTEIN"/>
    <property type="match status" value="1"/>
</dbReference>